<evidence type="ECO:0000259" key="4">
    <source>
        <dbReference type="Pfam" id="PF00535"/>
    </source>
</evidence>
<dbReference type="InterPro" id="IPR001173">
    <property type="entry name" value="Glyco_trans_2-like"/>
</dbReference>
<dbReference type="EMBL" id="FQZN01000037">
    <property type="protein sequence ID" value="SHJ58184.1"/>
    <property type="molecule type" value="Genomic_DNA"/>
</dbReference>
<name>A0A1M6KGU3_9BACE</name>
<keyword evidence="6" id="KW-1185">Reference proteome</keyword>
<evidence type="ECO:0000256" key="1">
    <source>
        <dbReference type="ARBA" id="ARBA00006739"/>
    </source>
</evidence>
<protein>
    <recommendedName>
        <fullName evidence="4">Glycosyltransferase 2-like domain-containing protein</fullName>
    </recommendedName>
</protein>
<evidence type="ECO:0000256" key="2">
    <source>
        <dbReference type="ARBA" id="ARBA00022676"/>
    </source>
</evidence>
<dbReference type="PANTHER" id="PTHR43179:SF12">
    <property type="entry name" value="GALACTOFURANOSYLTRANSFERASE GLFT2"/>
    <property type="match status" value="1"/>
</dbReference>
<keyword evidence="2" id="KW-0328">Glycosyltransferase</keyword>
<reference evidence="6" key="1">
    <citation type="submission" date="2016-11" db="EMBL/GenBank/DDBJ databases">
        <authorList>
            <person name="Varghese N."/>
            <person name="Submissions S."/>
        </authorList>
    </citation>
    <scope>NUCLEOTIDE SEQUENCE [LARGE SCALE GENOMIC DNA]</scope>
    <source>
        <strain evidence="6">DSM 26884</strain>
    </source>
</reference>
<dbReference type="Gene3D" id="3.90.550.10">
    <property type="entry name" value="Spore Coat Polysaccharide Biosynthesis Protein SpsA, Chain A"/>
    <property type="match status" value="1"/>
</dbReference>
<keyword evidence="3" id="KW-0808">Transferase</keyword>
<evidence type="ECO:0000313" key="6">
    <source>
        <dbReference type="Proteomes" id="UP000184192"/>
    </source>
</evidence>
<dbReference type="GO" id="GO:0016757">
    <property type="term" value="F:glycosyltransferase activity"/>
    <property type="evidence" value="ECO:0007669"/>
    <property type="project" value="UniProtKB-KW"/>
</dbReference>
<feature type="domain" description="Glycosyltransferase 2-like" evidence="4">
    <location>
        <begin position="4"/>
        <end position="163"/>
    </location>
</feature>
<proteinExistence type="inferred from homology"/>
<evidence type="ECO:0000313" key="5">
    <source>
        <dbReference type="EMBL" id="SHJ58184.1"/>
    </source>
</evidence>
<evidence type="ECO:0000256" key="3">
    <source>
        <dbReference type="ARBA" id="ARBA00022679"/>
    </source>
</evidence>
<comment type="similarity">
    <text evidence="1">Belongs to the glycosyltransferase 2 family.</text>
</comment>
<dbReference type="Proteomes" id="UP000184192">
    <property type="component" value="Unassembled WGS sequence"/>
</dbReference>
<dbReference type="Pfam" id="PF00535">
    <property type="entry name" value="Glycos_transf_2"/>
    <property type="match status" value="1"/>
</dbReference>
<sequence length="273" mass="31982">MIVSIILLNYNSSTDCRKCVSFLKRQKGIDLEIIIVDNCSEHDDCLKVKLLCQEQGCTFIQAVENRGYNAGNNIGLQYAAKKGYKYALIANPDMEFPQEDYIEKLVAKMEQDNTIAVCASDIVNPDGRHQNPQREATYNEELFWFMEILRNKKSKKWYLCDYTQSGYCEKVSGCCLLLRMDFVKNIVFFDESVFLYSEESILAKQVKLNNKRIFYMANSTAIHQHIESQKGPSSPRMRILFQSRIYYLRNYSGYRGLKLKFLLFSKRLQYMFY</sequence>
<dbReference type="InterPro" id="IPR029044">
    <property type="entry name" value="Nucleotide-diphossugar_trans"/>
</dbReference>
<organism evidence="5 6">
    <name type="scientific">Bacteroides stercorirosoris</name>
    <dbReference type="NCBI Taxonomy" id="871324"/>
    <lineage>
        <taxon>Bacteria</taxon>
        <taxon>Pseudomonadati</taxon>
        <taxon>Bacteroidota</taxon>
        <taxon>Bacteroidia</taxon>
        <taxon>Bacteroidales</taxon>
        <taxon>Bacteroidaceae</taxon>
        <taxon>Bacteroides</taxon>
    </lineage>
</organism>
<dbReference type="RefSeq" id="WP_025834992.1">
    <property type="nucleotide sequence ID" value="NZ_FQZN01000037.1"/>
</dbReference>
<accession>A0A1M6KGU3</accession>
<dbReference type="PANTHER" id="PTHR43179">
    <property type="entry name" value="RHAMNOSYLTRANSFERASE WBBL"/>
    <property type="match status" value="1"/>
</dbReference>
<gene>
    <name evidence="5" type="ORF">SAMN05444350_13726</name>
</gene>
<dbReference type="GeneID" id="92714290"/>
<dbReference type="AlphaFoldDB" id="A0A1M6KGU3"/>
<dbReference type="SUPFAM" id="SSF53448">
    <property type="entry name" value="Nucleotide-diphospho-sugar transferases"/>
    <property type="match status" value="1"/>
</dbReference>